<comment type="similarity">
    <text evidence="4">Belongs to the CTL (choline transporter-like) family.</text>
</comment>
<dbReference type="PANTHER" id="PTHR12385:SF14">
    <property type="entry name" value="CHOLINE TRANSPORTER-LIKE 2"/>
    <property type="match status" value="1"/>
</dbReference>
<feature type="transmembrane region" description="Helical" evidence="12">
    <location>
        <begin position="552"/>
        <end position="572"/>
    </location>
</feature>
<dbReference type="Gene3D" id="1.20.1250.20">
    <property type="entry name" value="MFS general substrate transporter like domains"/>
    <property type="match status" value="1"/>
</dbReference>
<feature type="transmembrane region" description="Helical" evidence="12">
    <location>
        <begin position="1418"/>
        <end position="1440"/>
    </location>
</feature>
<dbReference type="InterPro" id="IPR008166">
    <property type="entry name" value="Glyco_transf_92"/>
</dbReference>
<evidence type="ECO:0000256" key="12">
    <source>
        <dbReference type="SAM" id="Phobius"/>
    </source>
</evidence>
<evidence type="ECO:0000256" key="10">
    <source>
        <dbReference type="ARBA" id="ARBA00023136"/>
    </source>
</evidence>
<dbReference type="PANTHER" id="PTHR12385">
    <property type="entry name" value="CHOLINE TRANSPORTER-LIKE (SLC FAMILY 44)"/>
    <property type="match status" value="1"/>
</dbReference>
<dbReference type="AlphaFoldDB" id="A0AAF5DAM5"/>
<evidence type="ECO:0000256" key="8">
    <source>
        <dbReference type="ARBA" id="ARBA00022692"/>
    </source>
</evidence>
<feature type="transmembrane region" description="Helical" evidence="12">
    <location>
        <begin position="1279"/>
        <end position="1307"/>
    </location>
</feature>
<evidence type="ECO:0000256" key="4">
    <source>
        <dbReference type="ARBA" id="ARBA00007168"/>
    </source>
</evidence>
<evidence type="ECO:0000256" key="11">
    <source>
        <dbReference type="ARBA" id="ARBA00023180"/>
    </source>
</evidence>
<feature type="transmembrane region" description="Helical" evidence="12">
    <location>
        <begin position="1452"/>
        <end position="1469"/>
    </location>
</feature>
<reference evidence="14" key="1">
    <citation type="submission" date="2024-02" db="UniProtKB">
        <authorList>
            <consortium name="WormBaseParasite"/>
        </authorList>
    </citation>
    <scope>IDENTIFICATION</scope>
</reference>
<feature type="transmembrane region" description="Helical" evidence="12">
    <location>
        <begin position="1518"/>
        <end position="1539"/>
    </location>
</feature>
<evidence type="ECO:0000256" key="9">
    <source>
        <dbReference type="ARBA" id="ARBA00022989"/>
    </source>
</evidence>
<comment type="similarity">
    <text evidence="5">Belongs to the glycosyltransferase 92 family.</text>
</comment>
<keyword evidence="6" id="KW-0328">Glycosyltransferase</keyword>
<protein>
    <submittedName>
        <fullName evidence="14">Choline transporter-like protein</fullName>
    </submittedName>
</protein>
<dbReference type="Pfam" id="PF01697">
    <property type="entry name" value="Glyco_transf_92"/>
    <property type="match status" value="1"/>
</dbReference>
<evidence type="ECO:0000256" key="1">
    <source>
        <dbReference type="ARBA" id="ARBA00004141"/>
    </source>
</evidence>
<accession>A0AAF5DAM5</accession>
<dbReference type="CDD" id="cd06174">
    <property type="entry name" value="MFS"/>
    <property type="match status" value="1"/>
</dbReference>
<name>A0AAF5DAM5_STRER</name>
<comment type="subcellular location">
    <subcellularLocation>
        <location evidence="1">Membrane</location>
        <topology evidence="1">Multi-pass membrane protein</topology>
    </subcellularLocation>
    <subcellularLocation>
        <location evidence="2">Membrane</location>
        <topology evidence="2">Single-pass membrane protein</topology>
    </subcellularLocation>
</comment>
<dbReference type="SUPFAM" id="SSF103473">
    <property type="entry name" value="MFS general substrate transporter"/>
    <property type="match status" value="1"/>
</dbReference>
<feature type="transmembrane region" description="Helical" evidence="12">
    <location>
        <begin position="1237"/>
        <end position="1258"/>
    </location>
</feature>
<feature type="transmembrane region" description="Helical" evidence="12">
    <location>
        <begin position="1551"/>
        <end position="1571"/>
    </location>
</feature>
<evidence type="ECO:0000313" key="13">
    <source>
        <dbReference type="Proteomes" id="UP000035681"/>
    </source>
</evidence>
<feature type="transmembrane region" description="Helical" evidence="12">
    <location>
        <begin position="496"/>
        <end position="515"/>
    </location>
</feature>
<dbReference type="WBParaSite" id="TCONS_00009176.p1">
    <property type="protein sequence ID" value="TCONS_00009176.p1"/>
    <property type="gene ID" value="XLOC_007016"/>
</dbReference>
<feature type="transmembrane region" description="Helical" evidence="12">
    <location>
        <begin position="615"/>
        <end position="634"/>
    </location>
</feature>
<keyword evidence="9 12" id="KW-1133">Transmembrane helix</keyword>
<feature type="transmembrane region" description="Helical" evidence="12">
    <location>
        <begin position="522"/>
        <end position="540"/>
    </location>
</feature>
<evidence type="ECO:0000313" key="14">
    <source>
        <dbReference type="WBParaSite" id="TCONS_00009176.p1"/>
    </source>
</evidence>
<feature type="transmembrane region" description="Helical" evidence="12">
    <location>
        <begin position="771"/>
        <end position="792"/>
    </location>
</feature>
<keyword evidence="10 12" id="KW-0472">Membrane</keyword>
<feature type="transmembrane region" description="Helical" evidence="12">
    <location>
        <begin position="1158"/>
        <end position="1178"/>
    </location>
</feature>
<dbReference type="Pfam" id="PF01770">
    <property type="entry name" value="Folate_carrier"/>
    <property type="match status" value="1"/>
</dbReference>
<feature type="transmembrane region" description="Helical" evidence="12">
    <location>
        <begin position="679"/>
        <end position="700"/>
    </location>
</feature>
<feature type="transmembrane region" description="Helical" evidence="12">
    <location>
        <begin position="584"/>
        <end position="603"/>
    </location>
</feature>
<dbReference type="GO" id="GO:0016020">
    <property type="term" value="C:membrane"/>
    <property type="evidence" value="ECO:0007669"/>
    <property type="project" value="UniProtKB-SubCell"/>
</dbReference>
<evidence type="ECO:0000256" key="7">
    <source>
        <dbReference type="ARBA" id="ARBA00022679"/>
    </source>
</evidence>
<dbReference type="Proteomes" id="UP000035681">
    <property type="component" value="Unplaced"/>
</dbReference>
<feature type="transmembrane region" description="Helical" evidence="12">
    <location>
        <begin position="746"/>
        <end position="765"/>
    </location>
</feature>
<dbReference type="GO" id="GO:0016757">
    <property type="term" value="F:glycosyltransferase activity"/>
    <property type="evidence" value="ECO:0007669"/>
    <property type="project" value="UniProtKB-KW"/>
</dbReference>
<sequence length="1622" mass="188715">MKHGYDLNLVSEQSYFETKKYCPHYDFNFKKFCIISEILRLSSFTNKYDYVLMLDENVIVVDYNIKLESFIPNNPNTHMQLFNNPQTLDLLKNIDDNSQLYYRLPYTLKISKNYNKIKLNCQSGSCIEKGLNCCTTIGYVGEIYNKNLLFYLKDKKKIFITKDILKMNDIEVPLIDSRINMINNDQILYKHTLGICVQPMYLYFDYPTIIRFFENWILEGVTKFYIYYQSILDKIIEIINAYKLETNIDIEVIYWSKIPYNAKNDDINPNTKIYRLEAPLAIYDCMQRARNNIKYVISADLDEIIHVNENIENGNLIALLEKESKNYPNSALFSFQSRRGYLPMNWGIGHPKNINFSIFSNLVMDEDVFERPLYQKNIYRPERVVSYQIHLIRTLERNPLTNKRYSFTLIPPSSAFIFHLRRYKDYFFYNSKQVRSTILKKKSQQWNKNFKDRFNKFNFTNNGWLTNIHYIGLELENCRKRVARTMGKIICQSIEIYPWWTYSYMIFLIPVFIFTDVLLYKIILALESVCFIVTWCLIIFEKSVGSQILMQIFYGGATATEVAYFSYIYAYFEEKHYRKITIGSRIFLNLGKCVSYFFAQFIIQKYPHGYNILNYTSLGSLILAFVCVVFLPNIDWKKLKIEIEKNNKDIYIESYKDYAIYKIKSIWISTKQFFQNQSIYVWSLWWILSTCGNFQIGNYIQSLWASADDYSTSESNYNGLIEAICPLLSIITIFLTQWIISFKKCLSLISIILSAGISFASLLIMTYSNSIFVMYTLYLIYRVIYQAMITVSQYEISIATDSSNLGFVFGVNTFFALVLQSLLTFIVADKTLNSPLLFRDNNTNVTFESIPTNSDAHLNNKSDPLISIHSSDKYLFNKELLHIDDLSKPCILNTPKNKKRRLVAINKHDLGSIDLYQMDMRQLLKNKNDKFLSKNQCHFEIEMTSCNSASEKLYDNINITLKTANPDRIIHPTDSNGRLCGVDKYGFYNYSTKPYVLYFDLTKCISWITFLSGCPTKQVCVENCPNKYFSYLEVQGFNELKKEHLNDIICIDDNMKDQITSFNILKQYVQMGYCTAYTVKSVPWLGRCIPQIFVNAVDSVEKLQVSNGSLDKLISNLGNGNGQVPSDMELANTTSIWNQVKKNQGIIAKIISDITVTWWQIIIFLIAGGIISLFYTIILRIVGGMIIWVTIFIVFIILGTGSGYCWYRYKNLKDIGAIDDFSFHPNIDLYFKMPTTWMIIAITITILFGIFTLIMIIVRKRIKLALLLIEETSKAIGKITSVILFPIFPFILHIGVFCIWATVALWITSSGEPNCRIVLNNLINNISNYGNGPQCNCNDVGKKTDLTCKYINITRNENIVMGMQAYNLFGFFWLTCFVSSFHDIVLAGVFASYYWAFNKKTDVPLFPLFSSIMRTIRFHVGSLAIGSLLISIVKFIKVILEWIHSKLKGAENFILKFLFRCMTVFFWLLENFLKFLNKNAFILMAIHGKPFWTSAKDAFSLLARNIIRVVVVNRVTSVLLFIGKISITICLGFVSFQYFSGNWAIENLPKFYLNYYFTPVIIVVIGTYYIADLFFDVYEIGVNTIFMCFLQDCEINDGSIDKPYYMNKNLKKILGKYNKEEN</sequence>
<evidence type="ECO:0000256" key="6">
    <source>
        <dbReference type="ARBA" id="ARBA00022676"/>
    </source>
</evidence>
<dbReference type="Pfam" id="PF04515">
    <property type="entry name" value="Choline_transpo"/>
    <property type="match status" value="1"/>
</dbReference>
<comment type="similarity">
    <text evidence="3">Belongs to the reduced folate carrier (RFC) transporter (TC 2.A.48) family.</text>
</comment>
<proteinExistence type="inferred from homology"/>
<feature type="transmembrane region" description="Helical" evidence="12">
    <location>
        <begin position="1185"/>
        <end position="1204"/>
    </location>
</feature>
<evidence type="ECO:0000256" key="2">
    <source>
        <dbReference type="ARBA" id="ARBA00004167"/>
    </source>
</evidence>
<dbReference type="GO" id="GO:0090482">
    <property type="term" value="F:vitamin transmembrane transporter activity"/>
    <property type="evidence" value="ECO:0007669"/>
    <property type="project" value="InterPro"/>
</dbReference>
<evidence type="ECO:0000256" key="3">
    <source>
        <dbReference type="ARBA" id="ARBA00005773"/>
    </source>
</evidence>
<organism evidence="13 14">
    <name type="scientific">Strongyloides stercoralis</name>
    <name type="common">Threadworm</name>
    <dbReference type="NCBI Taxonomy" id="6248"/>
    <lineage>
        <taxon>Eukaryota</taxon>
        <taxon>Metazoa</taxon>
        <taxon>Ecdysozoa</taxon>
        <taxon>Nematoda</taxon>
        <taxon>Chromadorea</taxon>
        <taxon>Rhabditida</taxon>
        <taxon>Tylenchina</taxon>
        <taxon>Panagrolaimomorpha</taxon>
        <taxon>Strongyloidoidea</taxon>
        <taxon>Strongyloididae</taxon>
        <taxon>Strongyloides</taxon>
    </lineage>
</organism>
<keyword evidence="13" id="KW-1185">Reference proteome</keyword>
<keyword evidence="8 12" id="KW-0812">Transmembrane</keyword>
<feature type="transmembrane region" description="Helical" evidence="12">
    <location>
        <begin position="804"/>
        <end position="828"/>
    </location>
</feature>
<dbReference type="InterPro" id="IPR036259">
    <property type="entry name" value="MFS_trans_sf"/>
</dbReference>
<dbReference type="NCBIfam" id="TIGR00806">
    <property type="entry name" value="rfc"/>
    <property type="match status" value="1"/>
</dbReference>
<feature type="transmembrane region" description="Helical" evidence="12">
    <location>
        <begin position="1371"/>
        <end position="1397"/>
    </location>
</feature>
<keyword evidence="11" id="KW-0325">Glycoprotein</keyword>
<keyword evidence="7" id="KW-0808">Transferase</keyword>
<dbReference type="InterPro" id="IPR002666">
    <property type="entry name" value="Folate_carrier"/>
</dbReference>
<feature type="transmembrane region" description="Helical" evidence="12">
    <location>
        <begin position="720"/>
        <end position="739"/>
    </location>
</feature>
<evidence type="ECO:0000256" key="5">
    <source>
        <dbReference type="ARBA" id="ARBA00007647"/>
    </source>
</evidence>
<dbReference type="InterPro" id="IPR007603">
    <property type="entry name" value="Choline_transptr-like"/>
</dbReference>